<name>A0A5K3FR68_MESCO</name>
<accession>A0A5K3FR68</accession>
<organism evidence="1">
    <name type="scientific">Mesocestoides corti</name>
    <name type="common">Flatworm</name>
    <dbReference type="NCBI Taxonomy" id="53468"/>
    <lineage>
        <taxon>Eukaryota</taxon>
        <taxon>Metazoa</taxon>
        <taxon>Spiralia</taxon>
        <taxon>Lophotrochozoa</taxon>
        <taxon>Platyhelminthes</taxon>
        <taxon>Cestoda</taxon>
        <taxon>Eucestoda</taxon>
        <taxon>Cyclophyllidea</taxon>
        <taxon>Mesocestoididae</taxon>
        <taxon>Mesocestoides</taxon>
    </lineage>
</organism>
<reference evidence="1" key="1">
    <citation type="submission" date="2019-11" db="UniProtKB">
        <authorList>
            <consortium name="WormBaseParasite"/>
        </authorList>
    </citation>
    <scope>IDENTIFICATION</scope>
</reference>
<evidence type="ECO:0000313" key="1">
    <source>
        <dbReference type="WBParaSite" id="MCU_010843-RA"/>
    </source>
</evidence>
<dbReference type="AlphaFoldDB" id="A0A5K3FR68"/>
<sequence>MQQCLSRQFCIHGTKSFRIIGSGIGAWEGRILSTTPSSLIGRSPEYSLELANNNVQLTLTECILHDNEVTTPVTFSPIRITNFRMQLDVQRVSTNRYAISNSRDFASGVITFPISSNYPNAETIYRWLKVFFDNFC</sequence>
<protein>
    <submittedName>
        <fullName evidence="1">DUF5727 domain-containing protein</fullName>
    </submittedName>
</protein>
<dbReference type="WBParaSite" id="MCU_010843-RA">
    <property type="protein sequence ID" value="MCU_010843-RA"/>
    <property type="gene ID" value="MCU_010843"/>
</dbReference>
<proteinExistence type="predicted"/>